<feature type="transmembrane region" description="Helical" evidence="5">
    <location>
        <begin position="103"/>
        <end position="125"/>
    </location>
</feature>
<evidence type="ECO:0008006" key="8">
    <source>
        <dbReference type="Google" id="ProtNLM"/>
    </source>
</evidence>
<proteinExistence type="predicted"/>
<evidence type="ECO:0000313" key="6">
    <source>
        <dbReference type="EMBL" id="KFN50516.1"/>
    </source>
</evidence>
<reference evidence="6 7" key="1">
    <citation type="submission" date="2013-09" db="EMBL/GenBank/DDBJ databases">
        <title>Genome sequencing of Arenimonas malthae.</title>
        <authorList>
            <person name="Chen F."/>
            <person name="Wang G."/>
        </authorList>
    </citation>
    <scope>NUCLEOTIDE SEQUENCE [LARGE SCALE GENOMIC DNA]</scope>
    <source>
        <strain evidence="6 7">CC-JY-1</strain>
    </source>
</reference>
<evidence type="ECO:0000256" key="2">
    <source>
        <dbReference type="ARBA" id="ARBA00022692"/>
    </source>
</evidence>
<evidence type="ECO:0000256" key="3">
    <source>
        <dbReference type="ARBA" id="ARBA00022989"/>
    </source>
</evidence>
<organism evidence="6 7">
    <name type="scientific">Arenimonas malthae CC-JY-1</name>
    <dbReference type="NCBI Taxonomy" id="1384054"/>
    <lineage>
        <taxon>Bacteria</taxon>
        <taxon>Pseudomonadati</taxon>
        <taxon>Pseudomonadota</taxon>
        <taxon>Gammaproteobacteria</taxon>
        <taxon>Lysobacterales</taxon>
        <taxon>Lysobacteraceae</taxon>
        <taxon>Arenimonas</taxon>
    </lineage>
</organism>
<evidence type="ECO:0000256" key="5">
    <source>
        <dbReference type="SAM" id="Phobius"/>
    </source>
</evidence>
<keyword evidence="7" id="KW-1185">Reference proteome</keyword>
<dbReference type="Proteomes" id="UP000029392">
    <property type="component" value="Unassembled WGS sequence"/>
</dbReference>
<dbReference type="PANTHER" id="PTHR35814:SF1">
    <property type="entry name" value="GLUTATHIONE S-TRANSFERASE-RELATED"/>
    <property type="match status" value="1"/>
</dbReference>
<dbReference type="RefSeq" id="WP_043801566.1">
    <property type="nucleotide sequence ID" value="NZ_AVCH01000093.1"/>
</dbReference>
<name>A0A091BFL3_9GAMM</name>
<keyword evidence="2 5" id="KW-0812">Transmembrane</keyword>
<dbReference type="GO" id="GO:0016020">
    <property type="term" value="C:membrane"/>
    <property type="evidence" value="ECO:0007669"/>
    <property type="project" value="UniProtKB-SubCell"/>
</dbReference>
<dbReference type="InterPro" id="IPR001129">
    <property type="entry name" value="Membr-assoc_MAPEG"/>
</dbReference>
<dbReference type="InterPro" id="IPR023352">
    <property type="entry name" value="MAPEG-like_dom_sf"/>
</dbReference>
<evidence type="ECO:0000256" key="4">
    <source>
        <dbReference type="ARBA" id="ARBA00023136"/>
    </source>
</evidence>
<sequence>MITLFYAALCTLLVLFLAGRVMAYRVKFKVGLGDGGHGELNRRVRVHANAVEYLPLALLLLGGMELNGYPDAAIHGFGATLLVSRLLHAWGLSRSAGSSPGRFLGTLLTLLLMIAMAVFAIIGYLQSLPAA</sequence>
<dbReference type="STRING" id="1384054.N790_05155"/>
<dbReference type="AlphaFoldDB" id="A0A091BFL3"/>
<dbReference type="eggNOG" id="COG3788">
    <property type="taxonomic scope" value="Bacteria"/>
</dbReference>
<dbReference type="PATRIC" id="fig|1384054.3.peg.917"/>
<evidence type="ECO:0000313" key="7">
    <source>
        <dbReference type="Proteomes" id="UP000029392"/>
    </source>
</evidence>
<protein>
    <recommendedName>
        <fullName evidence="8">Glutathione S-transferase</fullName>
    </recommendedName>
</protein>
<dbReference type="Gene3D" id="1.20.120.550">
    <property type="entry name" value="Membrane associated eicosanoid/glutathione metabolism-like domain"/>
    <property type="match status" value="1"/>
</dbReference>
<dbReference type="EMBL" id="AVCH01000093">
    <property type="protein sequence ID" value="KFN50516.1"/>
    <property type="molecule type" value="Genomic_DNA"/>
</dbReference>
<dbReference type="PANTHER" id="PTHR35814">
    <property type="match status" value="1"/>
</dbReference>
<gene>
    <name evidence="6" type="ORF">N790_05155</name>
</gene>
<keyword evidence="4 5" id="KW-0472">Membrane</keyword>
<evidence type="ECO:0000256" key="1">
    <source>
        <dbReference type="ARBA" id="ARBA00004370"/>
    </source>
</evidence>
<keyword evidence="3 5" id="KW-1133">Transmembrane helix</keyword>
<dbReference type="SUPFAM" id="SSF161084">
    <property type="entry name" value="MAPEG domain-like"/>
    <property type="match status" value="1"/>
</dbReference>
<comment type="caution">
    <text evidence="6">The sequence shown here is derived from an EMBL/GenBank/DDBJ whole genome shotgun (WGS) entry which is preliminary data.</text>
</comment>
<accession>A0A091BFL3</accession>
<comment type="subcellular location">
    <subcellularLocation>
        <location evidence="1">Membrane</location>
    </subcellularLocation>
</comment>
<dbReference type="OrthoDB" id="8537976at2"/>
<dbReference type="Pfam" id="PF01124">
    <property type="entry name" value="MAPEG"/>
    <property type="match status" value="1"/>
</dbReference>